<reference evidence="3" key="1">
    <citation type="journal article" date="2019" name="Int. J. Syst. Evol. Microbiol.">
        <title>Halobacteriovorax valvorus sp. nov., a novel prokaryotic predator isolated from coastal seawater of China.</title>
        <authorList>
            <person name="Chen M.-X."/>
        </authorList>
    </citation>
    <scope>NUCLEOTIDE SEQUENCE [LARGE SCALE GENOMIC DNA]</scope>
    <source>
        <strain evidence="3">BL9</strain>
    </source>
</reference>
<gene>
    <name evidence="2" type="ORF">DAY19_10940</name>
</gene>
<keyword evidence="3" id="KW-1185">Reference proteome</keyword>
<organism evidence="2 3">
    <name type="scientific">Halobacteriovorax vibrionivorans</name>
    <dbReference type="NCBI Taxonomy" id="2152716"/>
    <lineage>
        <taxon>Bacteria</taxon>
        <taxon>Pseudomonadati</taxon>
        <taxon>Bdellovibrionota</taxon>
        <taxon>Bacteriovoracia</taxon>
        <taxon>Bacteriovoracales</taxon>
        <taxon>Halobacteriovoraceae</taxon>
        <taxon>Halobacteriovorax</taxon>
    </lineage>
</organism>
<dbReference type="Proteomes" id="UP000443582">
    <property type="component" value="Unassembled WGS sequence"/>
</dbReference>
<dbReference type="EMBL" id="QDKL01000003">
    <property type="protein sequence ID" value="RZF20496.1"/>
    <property type="molecule type" value="Genomic_DNA"/>
</dbReference>
<dbReference type="Gene3D" id="2.60.120.1440">
    <property type="match status" value="1"/>
</dbReference>
<dbReference type="InterPro" id="IPR006860">
    <property type="entry name" value="FecR"/>
</dbReference>
<evidence type="ECO:0000313" key="2">
    <source>
        <dbReference type="EMBL" id="RZF20496.1"/>
    </source>
</evidence>
<dbReference type="PANTHER" id="PTHR38731">
    <property type="entry name" value="LIPL45-RELATED LIPOPROTEIN-RELATED"/>
    <property type="match status" value="1"/>
</dbReference>
<dbReference type="PANTHER" id="PTHR38731:SF1">
    <property type="entry name" value="FECR PROTEIN DOMAIN-CONTAINING PROTEIN"/>
    <property type="match status" value="1"/>
</dbReference>
<feature type="domain" description="FecR protein" evidence="1">
    <location>
        <begin position="58"/>
        <end position="161"/>
    </location>
</feature>
<dbReference type="Pfam" id="PF04773">
    <property type="entry name" value="FecR"/>
    <property type="match status" value="1"/>
</dbReference>
<evidence type="ECO:0000259" key="1">
    <source>
        <dbReference type="Pfam" id="PF04773"/>
    </source>
</evidence>
<comment type="caution">
    <text evidence="2">The sequence shown here is derived from an EMBL/GenBank/DDBJ whole genome shotgun (WGS) entry which is preliminary data.</text>
</comment>
<sequence>MKFNYLLILTLLLGVHFNSYAKFAKVVSIRGKVSQLPPGAIQASWVKKGQLIKEDTSIVTRVRSFVKVQILEDGSYITVGPNTKIKIAKIEKKSGSIIQLLNGKMRAKIRPQDKKVKGHKAFNKVYIKTKTMALGVRGTEFITVASQKNKATSVITLEGEVAVKKINEERVDIEETVKESLDRDDVTLVKKGSASTTYDHLYDETPAQKVNPNQLIALEKNETLETVSAKEIQKAPEAKLNETQVSYLYGKDTKVDEIPNNGAIVDLDSAIFIPEIKDESLKVGDIDKNTGQFIAANNVKLDEKKGFVAVSEKDEEAKEVAKKLNEKIEYREVKGHEVVDHGTPLSRTSYLTNMHNSWSASFGMGARRMGYYSMDNNDSKSNYVGAGITAAVYYQQVFNKRLYARYKIGVDSIYMFRDDQRPENKDDDFISPELAADIYYRLNSELRFKVGYHLQDEFFLTGRFETSLTPVLDQRTQFIPYMTFGVAYDYSDNWTYLIDYRSYMPSSDRPNINVYTGKGFEIGARRKLSSTTALLFNLIHREFLAQDIKVKNLDLNVNYEMEF</sequence>
<name>A0ABY0IC19_9BACT</name>
<proteinExistence type="predicted"/>
<dbReference type="RefSeq" id="WP_115362363.1">
    <property type="nucleotide sequence ID" value="NZ_QDKL01000003.1"/>
</dbReference>
<accession>A0ABY0IC19</accession>
<evidence type="ECO:0000313" key="3">
    <source>
        <dbReference type="Proteomes" id="UP000443582"/>
    </source>
</evidence>
<protein>
    <recommendedName>
        <fullName evidence="1">FecR protein domain-containing protein</fullName>
    </recommendedName>
</protein>